<organism evidence="2 3">
    <name type="scientific">Streptomyces prunicolor</name>
    <dbReference type="NCBI Taxonomy" id="67348"/>
    <lineage>
        <taxon>Bacteria</taxon>
        <taxon>Bacillati</taxon>
        <taxon>Actinomycetota</taxon>
        <taxon>Actinomycetes</taxon>
        <taxon>Kitasatosporales</taxon>
        <taxon>Streptomycetaceae</taxon>
        <taxon>Streptomyces</taxon>
    </lineage>
</organism>
<keyword evidence="1" id="KW-0812">Transmembrane</keyword>
<feature type="transmembrane region" description="Helical" evidence="1">
    <location>
        <begin position="69"/>
        <end position="87"/>
    </location>
</feature>
<evidence type="ECO:0008006" key="4">
    <source>
        <dbReference type="Google" id="ProtNLM"/>
    </source>
</evidence>
<proteinExistence type="predicted"/>
<reference evidence="2 3" key="1">
    <citation type="submission" date="2023-10" db="EMBL/GenBank/DDBJ databases">
        <title>Characterization of rhizosphere-enriched actinobacteria from wheat plants lab-grown on chernevaya soil.</title>
        <authorList>
            <person name="Tikhonova E.N."/>
            <person name="Konopkin A."/>
            <person name="Kravchenko I.K."/>
        </authorList>
    </citation>
    <scope>NUCLEOTIDE SEQUENCE [LARGE SCALE GENOMIC DNA]</scope>
    <source>
        <strain evidence="2 3">RR29</strain>
    </source>
</reference>
<evidence type="ECO:0000313" key="3">
    <source>
        <dbReference type="Proteomes" id="UP001187346"/>
    </source>
</evidence>
<feature type="transmembrane region" description="Helical" evidence="1">
    <location>
        <begin position="12"/>
        <end position="28"/>
    </location>
</feature>
<keyword evidence="1" id="KW-1133">Transmembrane helix</keyword>
<evidence type="ECO:0000313" key="2">
    <source>
        <dbReference type="EMBL" id="MDV7214909.1"/>
    </source>
</evidence>
<keyword evidence="1" id="KW-0472">Membrane</keyword>
<gene>
    <name evidence="2" type="ORF">R5A26_02980</name>
</gene>
<name>A0ABU4F2U3_9ACTN</name>
<comment type="caution">
    <text evidence="2">The sequence shown here is derived from an EMBL/GenBank/DDBJ whole genome shotgun (WGS) entry which is preliminary data.</text>
</comment>
<accession>A0ABU4F2U3</accession>
<dbReference type="EMBL" id="JAWMAJ010000006">
    <property type="protein sequence ID" value="MDV7214909.1"/>
    <property type="molecule type" value="Genomic_DNA"/>
</dbReference>
<evidence type="ECO:0000256" key="1">
    <source>
        <dbReference type="SAM" id="Phobius"/>
    </source>
</evidence>
<keyword evidence="3" id="KW-1185">Reference proteome</keyword>
<protein>
    <recommendedName>
        <fullName evidence="4">Integral membrane protein</fullName>
    </recommendedName>
</protein>
<dbReference type="RefSeq" id="WP_317769985.1">
    <property type="nucleotide sequence ID" value="NZ_JAWMAJ010000006.1"/>
</dbReference>
<sequence>MTRPVPRRATALYAISATCAAIGALLWVRSQTSTPLTLHSSSYGSFLAADAYTTSAWRVWSPAVPEERLGPYLIAAGLVLAVAARLFSLRRH</sequence>
<dbReference type="Proteomes" id="UP001187346">
    <property type="component" value="Unassembled WGS sequence"/>
</dbReference>